<comment type="caution">
    <text evidence="4">The sequence shown here is derived from an EMBL/GenBank/DDBJ whole genome shotgun (WGS) entry which is preliminary data.</text>
</comment>
<keyword evidence="5" id="KW-1185">Reference proteome</keyword>
<feature type="active site" description="Charge relay system" evidence="2">
    <location>
        <position position="168"/>
    </location>
</feature>
<name>A0A841K0C9_9BACT</name>
<reference evidence="4 5" key="1">
    <citation type="submission" date="2020-08" db="EMBL/GenBank/DDBJ databases">
        <title>Genomic Encyclopedia of Type Strains, Phase IV (KMG-IV): sequencing the most valuable type-strain genomes for metagenomic binning, comparative biology and taxonomic classification.</title>
        <authorList>
            <person name="Goeker M."/>
        </authorList>
    </citation>
    <scope>NUCLEOTIDE SEQUENCE [LARGE SCALE GENOMIC DNA]</scope>
    <source>
        <strain evidence="4 5">DSM 103733</strain>
    </source>
</reference>
<proteinExistence type="inferred from homology"/>
<gene>
    <name evidence="4" type="ORF">HNQ77_004387</name>
</gene>
<dbReference type="GO" id="GO:0034338">
    <property type="term" value="F:short-chain carboxylesterase activity"/>
    <property type="evidence" value="ECO:0007669"/>
    <property type="project" value="TreeGrafter"/>
</dbReference>
<dbReference type="OrthoDB" id="332676at2"/>
<evidence type="ECO:0000256" key="2">
    <source>
        <dbReference type="PIRSR" id="PIRSR005211-1"/>
    </source>
</evidence>
<dbReference type="SUPFAM" id="SSF53474">
    <property type="entry name" value="alpha/beta-Hydrolases"/>
    <property type="match status" value="1"/>
</dbReference>
<dbReference type="InterPro" id="IPR029058">
    <property type="entry name" value="AB_hydrolase_fold"/>
</dbReference>
<dbReference type="EMBL" id="JACHEK010000009">
    <property type="protein sequence ID" value="MBB6146415.1"/>
    <property type="molecule type" value="Genomic_DNA"/>
</dbReference>
<dbReference type="Gene3D" id="3.40.50.1820">
    <property type="entry name" value="alpha/beta hydrolase"/>
    <property type="match status" value="1"/>
</dbReference>
<dbReference type="InterPro" id="IPR050960">
    <property type="entry name" value="AB_hydrolase_4_sf"/>
</dbReference>
<feature type="active site" description="Charge relay system" evidence="2">
    <location>
        <position position="324"/>
    </location>
</feature>
<evidence type="ECO:0000256" key="1">
    <source>
        <dbReference type="ARBA" id="ARBA00010884"/>
    </source>
</evidence>
<dbReference type="AlphaFoldDB" id="A0A841K0C9"/>
<dbReference type="GO" id="GO:0047372">
    <property type="term" value="F:monoacylglycerol lipase activity"/>
    <property type="evidence" value="ECO:0007669"/>
    <property type="project" value="TreeGrafter"/>
</dbReference>
<feature type="domain" description="AB hydrolase-1" evidence="3">
    <location>
        <begin position="89"/>
        <end position="224"/>
    </location>
</feature>
<evidence type="ECO:0000313" key="4">
    <source>
        <dbReference type="EMBL" id="MBB6146415.1"/>
    </source>
</evidence>
<dbReference type="PANTHER" id="PTHR10794:SF63">
    <property type="entry name" value="ALPHA_BETA HYDROLASE 1, ISOFORM A"/>
    <property type="match status" value="1"/>
</dbReference>
<accession>A0A841K0C9</accession>
<dbReference type="RefSeq" id="WP_050058151.1">
    <property type="nucleotide sequence ID" value="NZ_JACHEK010000009.1"/>
</dbReference>
<protein>
    <recommendedName>
        <fullName evidence="3">AB hydrolase-1 domain-containing protein</fullName>
    </recommendedName>
</protein>
<dbReference type="Pfam" id="PF00561">
    <property type="entry name" value="Abhydrolase_1"/>
    <property type="match status" value="1"/>
</dbReference>
<sequence length="358" mass="39706">MNGKAIDAATSEVDSFSAESWLSDFVPRRFLRSGHLQTLAGNYLSRKSALPEPEPLWVEVEGPVGEYGPTQVLCHCHWQPLEVRRDRLTVVIVHGLEGSSQSQYVLGNTVRALAAGFNVVRMNMRSCGGTDRESPTIYHSGRSEDVAAVVARLIATQELRAIALLGYSMGGNLVLKYAGEVASSPPPQLKAIAGVSPLMDLAPSSAALHRLQNRIYEQHFLRRMLTRVRHKIALFPKIYTADGIEKIRSMRLFDEHIVARYGNFRDADDYYFTVASSQYAEDFRVPTLIVHSLDDPFIVMLPETRQALVENPHVNFAETQHGGHCAFLSPAIADDGYWAEKTLLGFLLAHAPRPTHGS</sequence>
<evidence type="ECO:0000259" key="3">
    <source>
        <dbReference type="Pfam" id="PF00561"/>
    </source>
</evidence>
<feature type="active site" description="Charge relay system" evidence="2">
    <location>
        <position position="295"/>
    </location>
</feature>
<comment type="similarity">
    <text evidence="1">Belongs to the AB hydrolase superfamily. AB hydrolase 4 family.</text>
</comment>
<dbReference type="InterPro" id="IPR012020">
    <property type="entry name" value="ABHD4"/>
</dbReference>
<dbReference type="PIRSF" id="PIRSF005211">
    <property type="entry name" value="Ab_hydro_YheT"/>
    <property type="match status" value="1"/>
</dbReference>
<evidence type="ECO:0000313" key="5">
    <source>
        <dbReference type="Proteomes" id="UP000538666"/>
    </source>
</evidence>
<dbReference type="Proteomes" id="UP000538666">
    <property type="component" value="Unassembled WGS sequence"/>
</dbReference>
<organism evidence="4 5">
    <name type="scientific">Silvibacterium bohemicum</name>
    <dbReference type="NCBI Taxonomy" id="1577686"/>
    <lineage>
        <taxon>Bacteria</taxon>
        <taxon>Pseudomonadati</taxon>
        <taxon>Acidobacteriota</taxon>
        <taxon>Terriglobia</taxon>
        <taxon>Terriglobales</taxon>
        <taxon>Acidobacteriaceae</taxon>
        <taxon>Silvibacterium</taxon>
    </lineage>
</organism>
<dbReference type="PANTHER" id="PTHR10794">
    <property type="entry name" value="ABHYDROLASE DOMAIN-CONTAINING PROTEIN"/>
    <property type="match status" value="1"/>
</dbReference>
<dbReference type="InterPro" id="IPR000073">
    <property type="entry name" value="AB_hydrolase_1"/>
</dbReference>